<comment type="cofactor">
    <cofactor evidence="1">
        <name>FAD</name>
        <dbReference type="ChEBI" id="CHEBI:57692"/>
    </cofactor>
</comment>
<dbReference type="Gene3D" id="3.50.50.60">
    <property type="entry name" value="FAD/NAD(P)-binding domain"/>
    <property type="match status" value="1"/>
</dbReference>
<evidence type="ECO:0000256" key="2">
    <source>
        <dbReference type="ARBA" id="ARBA00022630"/>
    </source>
</evidence>
<keyword evidence="3" id="KW-0274">FAD</keyword>
<keyword evidence="7" id="KW-1185">Reference proteome</keyword>
<protein>
    <submittedName>
        <fullName evidence="6">NAD(P)/FAD-dependent oxidoreductase</fullName>
        <ecNumber evidence="6">1.14.13.-</ecNumber>
    </submittedName>
</protein>
<dbReference type="InterPro" id="IPR023166">
    <property type="entry name" value="BaiN-like_dom_sf"/>
</dbReference>
<dbReference type="RefSeq" id="WP_379557414.1">
    <property type="nucleotide sequence ID" value="NZ_JBHTJS010000014.1"/>
</dbReference>
<dbReference type="InterPro" id="IPR057661">
    <property type="entry name" value="RsdA/BaiN/AoA(So)_Rossmann"/>
</dbReference>
<dbReference type="InterPro" id="IPR004792">
    <property type="entry name" value="BaiN-like"/>
</dbReference>
<organism evidence="6 7">
    <name type="scientific">Oceanisphaera ostreae</name>
    <dbReference type="NCBI Taxonomy" id="914151"/>
    <lineage>
        <taxon>Bacteria</taxon>
        <taxon>Pseudomonadati</taxon>
        <taxon>Pseudomonadota</taxon>
        <taxon>Gammaproteobacteria</taxon>
        <taxon>Aeromonadales</taxon>
        <taxon>Aeromonadaceae</taxon>
        <taxon>Oceanisphaera</taxon>
    </lineage>
</organism>
<dbReference type="NCBIfam" id="TIGR00275">
    <property type="entry name" value="aminoacetone oxidase family FAD-binding enzyme"/>
    <property type="match status" value="1"/>
</dbReference>
<dbReference type="SUPFAM" id="SSF51905">
    <property type="entry name" value="FAD/NAD(P)-binding domain"/>
    <property type="match status" value="1"/>
</dbReference>
<evidence type="ECO:0000259" key="5">
    <source>
        <dbReference type="Pfam" id="PF22780"/>
    </source>
</evidence>
<gene>
    <name evidence="6" type="ORF">ACFQ1C_04880</name>
</gene>
<name>A0ABW3KGZ1_9GAMM</name>
<dbReference type="PANTHER" id="PTHR42887:SF2">
    <property type="entry name" value="OS12G0638800 PROTEIN"/>
    <property type="match status" value="1"/>
</dbReference>
<keyword evidence="6" id="KW-0560">Oxidoreductase</keyword>
<feature type="domain" description="RsdA/BaiN/AoA(So)-like insert" evidence="5">
    <location>
        <begin position="188"/>
        <end position="340"/>
    </location>
</feature>
<reference evidence="7" key="1">
    <citation type="journal article" date="2019" name="Int. J. Syst. Evol. Microbiol.">
        <title>The Global Catalogue of Microorganisms (GCM) 10K type strain sequencing project: providing services to taxonomists for standard genome sequencing and annotation.</title>
        <authorList>
            <consortium name="The Broad Institute Genomics Platform"/>
            <consortium name="The Broad Institute Genome Sequencing Center for Infectious Disease"/>
            <person name="Wu L."/>
            <person name="Ma J."/>
        </authorList>
    </citation>
    <scope>NUCLEOTIDE SEQUENCE [LARGE SCALE GENOMIC DNA]</scope>
    <source>
        <strain evidence="7">CCUG 60525</strain>
    </source>
</reference>
<dbReference type="EMBL" id="JBHTJS010000014">
    <property type="protein sequence ID" value="MFD1007493.1"/>
    <property type="molecule type" value="Genomic_DNA"/>
</dbReference>
<evidence type="ECO:0000256" key="1">
    <source>
        <dbReference type="ARBA" id="ARBA00001974"/>
    </source>
</evidence>
<accession>A0ABW3KGZ1</accession>
<dbReference type="PANTHER" id="PTHR42887">
    <property type="entry name" value="OS12G0638800 PROTEIN"/>
    <property type="match status" value="1"/>
</dbReference>
<evidence type="ECO:0000313" key="6">
    <source>
        <dbReference type="EMBL" id="MFD1007493.1"/>
    </source>
</evidence>
<dbReference type="EC" id="1.14.13.-" evidence="6"/>
<dbReference type="InterPro" id="IPR036188">
    <property type="entry name" value="FAD/NAD-bd_sf"/>
</dbReference>
<proteinExistence type="predicted"/>
<dbReference type="Pfam" id="PF22780">
    <property type="entry name" value="HI0933_like_1st"/>
    <property type="match status" value="1"/>
</dbReference>
<dbReference type="SUPFAM" id="SSF160996">
    <property type="entry name" value="HI0933 insert domain-like"/>
    <property type="match status" value="1"/>
</dbReference>
<sequence>MKAWDVIVIGAGAAGLMCAAEAGKRGRRVLLLDHGKRIGRKIIMSGGGRCNFTNYFIEPSAFLCENPHFVKSALARYTQWDFIALVEKHGIAYHEKTLGQLFCDDSAQNIVDMLIKECETAGVTIKLRSNIDSVDQLGAGFSVTTNDDQYSCQSLVVASGGLSMPKIGASAFGYKLAEQFGLKVLPTRAGLVPFTLQPEDKATLEPLAGVSLPVVAESEDGTRFSENLLFTHRGVSGPAVLQISSYWQAGEPVRFELLPAGRLAQGISDHPNQELKTWLGHQLPKRLVEALLAREEWTRANITNKPLKQYVPKEVAVIEQLLSAWPLKPGGTEGYRTAEVTLGGVDTDELSSKTMMAKKVPNLYFIGEVVDVTGWLGGYNFQWSWSAGWSAGQVV</sequence>
<evidence type="ECO:0000259" key="4">
    <source>
        <dbReference type="Pfam" id="PF03486"/>
    </source>
</evidence>
<evidence type="ECO:0000313" key="7">
    <source>
        <dbReference type="Proteomes" id="UP001597048"/>
    </source>
</evidence>
<dbReference type="Proteomes" id="UP001597048">
    <property type="component" value="Unassembled WGS sequence"/>
</dbReference>
<evidence type="ECO:0000256" key="3">
    <source>
        <dbReference type="ARBA" id="ARBA00022827"/>
    </source>
</evidence>
<keyword evidence="2" id="KW-0285">Flavoprotein</keyword>
<comment type="caution">
    <text evidence="6">The sequence shown here is derived from an EMBL/GenBank/DDBJ whole genome shotgun (WGS) entry which is preliminary data.</text>
</comment>
<dbReference type="InterPro" id="IPR055178">
    <property type="entry name" value="RsdA/BaiN/AoA(So)-like_dom"/>
</dbReference>
<feature type="domain" description="RsdA/BaiN/AoA(So)-like Rossmann fold-like" evidence="4">
    <location>
        <begin position="5"/>
        <end position="393"/>
    </location>
</feature>
<dbReference type="Pfam" id="PF03486">
    <property type="entry name" value="HI0933_like"/>
    <property type="match status" value="1"/>
</dbReference>
<dbReference type="Gene3D" id="1.10.8.260">
    <property type="entry name" value="HI0933 insert domain-like"/>
    <property type="match status" value="1"/>
</dbReference>
<dbReference type="Gene3D" id="2.40.30.10">
    <property type="entry name" value="Translation factors"/>
    <property type="match status" value="1"/>
</dbReference>
<dbReference type="PRINTS" id="PR00368">
    <property type="entry name" value="FADPNR"/>
</dbReference>
<dbReference type="GO" id="GO:0016491">
    <property type="term" value="F:oxidoreductase activity"/>
    <property type="evidence" value="ECO:0007669"/>
    <property type="project" value="UniProtKB-KW"/>
</dbReference>
<dbReference type="PRINTS" id="PR00411">
    <property type="entry name" value="PNDRDTASEI"/>
</dbReference>